<organism evidence="4 5">
    <name type="scientific">Mahella australiensis (strain DSM 15567 / CIP 107919 / 50-1 BON)</name>
    <dbReference type="NCBI Taxonomy" id="697281"/>
    <lineage>
        <taxon>Bacteria</taxon>
        <taxon>Bacillati</taxon>
        <taxon>Bacillota</taxon>
        <taxon>Clostridia</taxon>
        <taxon>Thermoanaerobacterales</taxon>
        <taxon>Thermoanaerobacterales Family IV. Incertae Sedis</taxon>
        <taxon>Mahella</taxon>
    </lineage>
</organism>
<dbReference type="Pfam" id="PF00596">
    <property type="entry name" value="Aldolase_II"/>
    <property type="match status" value="1"/>
</dbReference>
<dbReference type="SUPFAM" id="SSF53639">
    <property type="entry name" value="AraD/HMP-PK domain-like"/>
    <property type="match status" value="1"/>
</dbReference>
<sequence length="269" mass="29888">MYSDFKIKEEICEIGRRIYNRGFVAANDGNITVRVDDDEIWTTPTGVSKGFLTPDMLIKVNMNGEVVSGSWKPSSELKMHLRVYKDRPDVRAVVHAHPPYATAFAIAGIPLTRCVMPEAVISLGTVPIAEYGTPSTEEIPNAIAKYLPNYDALLLENHGALTYGYDLMNAYFKMETLDFYAQLLYLANNLGGAKDISPDNVEKLMHVREKMGIKGRHPGCEGCQYADGTCKIEENQSDSQSGSKQSTVKNDDIADIVAEVTRKVMEQLR</sequence>
<dbReference type="InterPro" id="IPR001303">
    <property type="entry name" value="Aldolase_II/adducin_N"/>
</dbReference>
<keyword evidence="1" id="KW-0479">Metal-binding</keyword>
<dbReference type="PANTHER" id="PTHR22789:SF0">
    <property type="entry name" value="3-OXO-TETRONATE 4-PHOSPHATE DECARBOXYLASE-RELATED"/>
    <property type="match status" value="1"/>
</dbReference>
<dbReference type="GO" id="GO:0046872">
    <property type="term" value="F:metal ion binding"/>
    <property type="evidence" value="ECO:0007669"/>
    <property type="project" value="UniProtKB-KW"/>
</dbReference>
<proteinExistence type="predicted"/>
<dbReference type="GO" id="GO:0016832">
    <property type="term" value="F:aldehyde-lyase activity"/>
    <property type="evidence" value="ECO:0007669"/>
    <property type="project" value="TreeGrafter"/>
</dbReference>
<reference evidence="5" key="1">
    <citation type="submission" date="2010-11" db="EMBL/GenBank/DDBJ databases">
        <title>The complete genome of Mahella australiensis DSM 15567.</title>
        <authorList>
            <consortium name="US DOE Joint Genome Institute (JGI-PGF)"/>
            <person name="Lucas S."/>
            <person name="Copeland A."/>
            <person name="Lapidus A."/>
            <person name="Bruce D."/>
            <person name="Goodwin L."/>
            <person name="Pitluck S."/>
            <person name="Kyrpides N."/>
            <person name="Mavromatis K."/>
            <person name="Pagani I."/>
            <person name="Ivanova N."/>
            <person name="Teshima H."/>
            <person name="Brettin T."/>
            <person name="Detter J.C."/>
            <person name="Han C."/>
            <person name="Tapia R."/>
            <person name="Land M."/>
            <person name="Hauser L."/>
            <person name="Markowitz V."/>
            <person name="Cheng J.-F."/>
            <person name="Hugenholtz P."/>
            <person name="Woyke T."/>
            <person name="Wu D."/>
            <person name="Spring S."/>
            <person name="Pukall R."/>
            <person name="Steenblock K."/>
            <person name="Schneider S."/>
            <person name="Klenk H.-P."/>
            <person name="Eisen J.A."/>
        </authorList>
    </citation>
    <scope>NUCLEOTIDE SEQUENCE [LARGE SCALE GENOMIC DNA]</scope>
    <source>
        <strain evidence="5">DSM 15567 / CIP 107919 / 50-1 BON</strain>
    </source>
</reference>
<evidence type="ECO:0000256" key="2">
    <source>
        <dbReference type="ARBA" id="ARBA00023239"/>
    </source>
</evidence>
<keyword evidence="5" id="KW-1185">Reference proteome</keyword>
<name>F3ZXT9_MAHA5</name>
<dbReference type="SMART" id="SM01007">
    <property type="entry name" value="Aldolase_II"/>
    <property type="match status" value="1"/>
</dbReference>
<dbReference type="GO" id="GO:0005829">
    <property type="term" value="C:cytosol"/>
    <property type="evidence" value="ECO:0007669"/>
    <property type="project" value="TreeGrafter"/>
</dbReference>
<dbReference type="Proteomes" id="UP000008457">
    <property type="component" value="Chromosome"/>
</dbReference>
<dbReference type="InterPro" id="IPR050197">
    <property type="entry name" value="Aldolase_class_II_sugar_metab"/>
</dbReference>
<keyword evidence="2" id="KW-0456">Lyase</keyword>
<dbReference type="RefSeq" id="WP_013781038.1">
    <property type="nucleotide sequence ID" value="NC_015520.1"/>
</dbReference>
<dbReference type="eggNOG" id="COG0235">
    <property type="taxonomic scope" value="Bacteria"/>
</dbReference>
<dbReference type="KEGG" id="mas:Mahau_1416"/>
<dbReference type="EMBL" id="CP002360">
    <property type="protein sequence ID" value="AEE96609.1"/>
    <property type="molecule type" value="Genomic_DNA"/>
</dbReference>
<gene>
    <name evidence="4" type="ordered locus">Mahau_1416</name>
</gene>
<evidence type="ECO:0000313" key="4">
    <source>
        <dbReference type="EMBL" id="AEE96609.1"/>
    </source>
</evidence>
<dbReference type="HOGENOM" id="CLU_006033_3_1_9"/>
<dbReference type="STRING" id="697281.Mahau_1416"/>
<reference evidence="4 5" key="2">
    <citation type="journal article" date="2011" name="Stand. Genomic Sci.">
        <title>Complete genome sequence of Mahella australiensis type strain (50-1 BON).</title>
        <authorList>
            <person name="Sikorski J."/>
            <person name="Teshima H."/>
            <person name="Nolan M."/>
            <person name="Lucas S."/>
            <person name="Hammon N."/>
            <person name="Deshpande S."/>
            <person name="Cheng J.F."/>
            <person name="Pitluck S."/>
            <person name="Liolios K."/>
            <person name="Pagani I."/>
            <person name="Ivanova N."/>
            <person name="Huntemann M."/>
            <person name="Mavromatis K."/>
            <person name="Ovchinikova G."/>
            <person name="Pati A."/>
            <person name="Tapia R."/>
            <person name="Han C."/>
            <person name="Goodwin L."/>
            <person name="Chen A."/>
            <person name="Palaniappan K."/>
            <person name="Land M."/>
            <person name="Hauser L."/>
            <person name="Ngatchou-Djao O.D."/>
            <person name="Rohde M."/>
            <person name="Pukall R."/>
            <person name="Spring S."/>
            <person name="Abt B."/>
            <person name="Goker M."/>
            <person name="Detter J.C."/>
            <person name="Woyke T."/>
            <person name="Bristow J."/>
            <person name="Markowitz V."/>
            <person name="Hugenholtz P."/>
            <person name="Eisen J.A."/>
            <person name="Kyrpides N.C."/>
            <person name="Klenk H.P."/>
            <person name="Lapidus A."/>
        </authorList>
    </citation>
    <scope>NUCLEOTIDE SEQUENCE [LARGE SCALE GENOMIC DNA]</scope>
    <source>
        <strain evidence="5">DSM 15567 / CIP 107919 / 50-1 BON</strain>
    </source>
</reference>
<dbReference type="PANTHER" id="PTHR22789">
    <property type="entry name" value="FUCULOSE PHOSPHATE ALDOLASE"/>
    <property type="match status" value="1"/>
</dbReference>
<evidence type="ECO:0000313" key="5">
    <source>
        <dbReference type="Proteomes" id="UP000008457"/>
    </source>
</evidence>
<feature type="domain" description="Class II aldolase/adducin N-terminal" evidence="3">
    <location>
        <begin position="9"/>
        <end position="185"/>
    </location>
</feature>
<protein>
    <submittedName>
        <fullName evidence="4">Class II aldolase/adducin family protein</fullName>
    </submittedName>
</protein>
<accession>F3ZXT9</accession>
<dbReference type="OrthoDB" id="9794581at2"/>
<evidence type="ECO:0000256" key="1">
    <source>
        <dbReference type="ARBA" id="ARBA00022723"/>
    </source>
</evidence>
<dbReference type="GO" id="GO:0019323">
    <property type="term" value="P:pentose catabolic process"/>
    <property type="evidence" value="ECO:0007669"/>
    <property type="project" value="TreeGrafter"/>
</dbReference>
<dbReference type="AlphaFoldDB" id="F3ZXT9"/>
<evidence type="ECO:0000259" key="3">
    <source>
        <dbReference type="SMART" id="SM01007"/>
    </source>
</evidence>
<dbReference type="InterPro" id="IPR036409">
    <property type="entry name" value="Aldolase_II/adducin_N_sf"/>
</dbReference>
<dbReference type="Gene3D" id="3.40.225.10">
    <property type="entry name" value="Class II aldolase/adducin N-terminal domain"/>
    <property type="match status" value="1"/>
</dbReference>